<name>A0A1H0VBR8_SELRU</name>
<dbReference type="GO" id="GO:0008324">
    <property type="term" value="F:monoatomic cation transmembrane transporter activity"/>
    <property type="evidence" value="ECO:0007669"/>
    <property type="project" value="InterPro"/>
</dbReference>
<evidence type="ECO:0000313" key="3">
    <source>
        <dbReference type="EMBL" id="SDP75685.1"/>
    </source>
</evidence>
<organism evidence="3 4">
    <name type="scientific">Selenomonas ruminantium</name>
    <dbReference type="NCBI Taxonomy" id="971"/>
    <lineage>
        <taxon>Bacteria</taxon>
        <taxon>Bacillati</taxon>
        <taxon>Bacillota</taxon>
        <taxon>Negativicutes</taxon>
        <taxon>Selenomonadales</taxon>
        <taxon>Selenomonadaceae</taxon>
        <taxon>Selenomonas</taxon>
    </lineage>
</organism>
<feature type="domain" description="RCK N-terminal" evidence="1">
    <location>
        <begin position="4"/>
        <end position="120"/>
    </location>
</feature>
<dbReference type="PANTHER" id="PTHR43833:SF7">
    <property type="entry name" value="KTR SYSTEM POTASSIUM UPTAKE PROTEIN C"/>
    <property type="match status" value="1"/>
</dbReference>
<dbReference type="Gene3D" id="3.40.50.720">
    <property type="entry name" value="NAD(P)-binding Rossmann-like Domain"/>
    <property type="match status" value="1"/>
</dbReference>
<dbReference type="SUPFAM" id="SSF116726">
    <property type="entry name" value="TrkA C-terminal domain-like"/>
    <property type="match status" value="1"/>
</dbReference>
<dbReference type="InterPro" id="IPR050721">
    <property type="entry name" value="Trk_Ktr_HKT_K-transport"/>
</dbReference>
<dbReference type="Pfam" id="PF02254">
    <property type="entry name" value="TrkA_N"/>
    <property type="match status" value="1"/>
</dbReference>
<sequence>MRNKRQFAVLGLGRFGVSAAMTLENMGYEVLAVDMDTNLVSSLTEKLSQVVSFDMRDARAMDQAGIGSFDTVIIATKNLEASLMAAMLCKERQVPEIVVNAFDERHAEMARRLGATKIIFSERDMARRTVMHLVSPNAVDYIDLAGSIKIVNVTTPKRLVGKNLVEADLRRHYNLVVVAIRHAGEMIVTPSPDYRFAEGDNLFIIGKESSFVEFEQDF</sequence>
<dbReference type="GO" id="GO:0006813">
    <property type="term" value="P:potassium ion transport"/>
    <property type="evidence" value="ECO:0007669"/>
    <property type="project" value="InterPro"/>
</dbReference>
<dbReference type="PANTHER" id="PTHR43833">
    <property type="entry name" value="POTASSIUM CHANNEL PROTEIN 2-RELATED-RELATED"/>
    <property type="match status" value="1"/>
</dbReference>
<proteinExistence type="predicted"/>
<dbReference type="PROSITE" id="PS51201">
    <property type="entry name" value="RCK_N"/>
    <property type="match status" value="1"/>
</dbReference>
<dbReference type="RefSeq" id="WP_074573534.1">
    <property type="nucleotide sequence ID" value="NZ_FNJQ01000049.1"/>
</dbReference>
<dbReference type="InterPro" id="IPR036721">
    <property type="entry name" value="RCK_C_sf"/>
</dbReference>
<dbReference type="Pfam" id="PF02080">
    <property type="entry name" value="TrkA_C"/>
    <property type="match status" value="1"/>
</dbReference>
<dbReference type="PROSITE" id="PS51202">
    <property type="entry name" value="RCK_C"/>
    <property type="match status" value="1"/>
</dbReference>
<dbReference type="InterPro" id="IPR036291">
    <property type="entry name" value="NAD(P)-bd_dom_sf"/>
</dbReference>
<reference evidence="3 4" key="1">
    <citation type="submission" date="2016-10" db="EMBL/GenBank/DDBJ databases">
        <authorList>
            <person name="de Groot N.N."/>
        </authorList>
    </citation>
    <scope>NUCLEOTIDE SEQUENCE [LARGE SCALE GENOMIC DNA]</scope>
    <source>
        <strain evidence="3 4">S137</strain>
    </source>
</reference>
<protein>
    <submittedName>
        <fullName evidence="3">Trk system potassium uptake protein TrkA</fullName>
    </submittedName>
</protein>
<gene>
    <name evidence="3" type="ORF">SAMN05216366_14911</name>
</gene>
<dbReference type="EMBL" id="FNJQ01000049">
    <property type="protein sequence ID" value="SDP75685.1"/>
    <property type="molecule type" value="Genomic_DNA"/>
</dbReference>
<evidence type="ECO:0000313" key="4">
    <source>
        <dbReference type="Proteomes" id="UP000182412"/>
    </source>
</evidence>
<dbReference type="AlphaFoldDB" id="A0A1H0VBR8"/>
<accession>A0A1H0VBR8</accession>
<dbReference type="Gene3D" id="3.30.70.1450">
    <property type="entry name" value="Regulator of K+ conductance, C-terminal domain"/>
    <property type="match status" value="1"/>
</dbReference>
<evidence type="ECO:0000259" key="2">
    <source>
        <dbReference type="PROSITE" id="PS51202"/>
    </source>
</evidence>
<evidence type="ECO:0000259" key="1">
    <source>
        <dbReference type="PROSITE" id="PS51201"/>
    </source>
</evidence>
<dbReference type="Proteomes" id="UP000182412">
    <property type="component" value="Unassembled WGS sequence"/>
</dbReference>
<dbReference type="SUPFAM" id="SSF51735">
    <property type="entry name" value="NAD(P)-binding Rossmann-fold domains"/>
    <property type="match status" value="1"/>
</dbReference>
<feature type="domain" description="RCK C-terminal" evidence="2">
    <location>
        <begin position="136"/>
        <end position="218"/>
    </location>
</feature>
<dbReference type="InterPro" id="IPR003148">
    <property type="entry name" value="RCK_N"/>
</dbReference>
<dbReference type="InterPro" id="IPR006037">
    <property type="entry name" value="RCK_C"/>
</dbReference>